<protein>
    <submittedName>
        <fullName evidence="4">GNAT family N-acetyltransferase</fullName>
    </submittedName>
</protein>
<proteinExistence type="predicted"/>
<evidence type="ECO:0000313" key="6">
    <source>
        <dbReference type="Proteomes" id="UP000275865"/>
    </source>
</evidence>
<gene>
    <name evidence="4" type="ORF">D7044_04600</name>
    <name evidence="3" type="ORF">D7147_26915</name>
</gene>
<evidence type="ECO:0000313" key="4">
    <source>
        <dbReference type="EMBL" id="RKN35449.1"/>
    </source>
</evidence>
<evidence type="ECO:0000313" key="5">
    <source>
        <dbReference type="Proteomes" id="UP000271548"/>
    </source>
</evidence>
<dbReference type="OrthoDB" id="5358891at2"/>
<keyword evidence="5" id="KW-1185">Reference proteome</keyword>
<accession>A0A3A9YE65</accession>
<feature type="compositionally biased region" description="Basic and acidic residues" evidence="1">
    <location>
        <begin position="1"/>
        <end position="10"/>
    </location>
</feature>
<dbReference type="Proteomes" id="UP000275865">
    <property type="component" value="Unassembled WGS sequence"/>
</dbReference>
<comment type="caution">
    <text evidence="4">The sequence shown here is derived from an EMBL/GenBank/DDBJ whole genome shotgun (WGS) entry which is preliminary data.</text>
</comment>
<dbReference type="Gene3D" id="3.40.630.30">
    <property type="match status" value="1"/>
</dbReference>
<dbReference type="AlphaFoldDB" id="A0A3A9YE65"/>
<dbReference type="EMBL" id="RAZT01000002">
    <property type="protein sequence ID" value="RKN35449.1"/>
    <property type="molecule type" value="Genomic_DNA"/>
</dbReference>
<dbReference type="Pfam" id="PF13302">
    <property type="entry name" value="Acetyltransf_3"/>
    <property type="match status" value="1"/>
</dbReference>
<name>A0A3A9YE65_9ACTN</name>
<dbReference type="InterPro" id="IPR000182">
    <property type="entry name" value="GNAT_dom"/>
</dbReference>
<dbReference type="GO" id="GO:0016747">
    <property type="term" value="F:acyltransferase activity, transferring groups other than amino-acyl groups"/>
    <property type="evidence" value="ECO:0007669"/>
    <property type="project" value="InterPro"/>
</dbReference>
<evidence type="ECO:0000256" key="1">
    <source>
        <dbReference type="SAM" id="MobiDB-lite"/>
    </source>
</evidence>
<feature type="domain" description="N-acetyltransferase" evidence="2">
    <location>
        <begin position="18"/>
        <end position="155"/>
    </location>
</feature>
<sequence length="180" mass="20401">MSEHRERVEEESAAGAGFRPADDGDVRRMLQWRNHPQVRGVSLTSHEIGLDEHTAWWTRARVDPDRRVLMHLHRGVPSGVVTFAGLTSPERALTWGFYLDVAGLDARGELLPAWLSLERAAIAYAFETLGAHTLGGETLTSNQPVLALHRRFGFRVVRQYEREIEGRPHQVVWTEMSRGK</sequence>
<dbReference type="InterPro" id="IPR016181">
    <property type="entry name" value="Acyl_CoA_acyltransferase"/>
</dbReference>
<dbReference type="Proteomes" id="UP000271548">
    <property type="component" value="Unassembled WGS sequence"/>
</dbReference>
<organism evidence="4 6">
    <name type="scientific">Micromonospora musae</name>
    <dbReference type="NCBI Taxonomy" id="1894970"/>
    <lineage>
        <taxon>Bacteria</taxon>
        <taxon>Bacillati</taxon>
        <taxon>Actinomycetota</taxon>
        <taxon>Actinomycetes</taxon>
        <taxon>Micromonosporales</taxon>
        <taxon>Micromonosporaceae</taxon>
        <taxon>Micromonospora</taxon>
    </lineage>
</organism>
<dbReference type="EMBL" id="RAZS01000012">
    <property type="protein sequence ID" value="RKN14920.1"/>
    <property type="molecule type" value="Genomic_DNA"/>
</dbReference>
<keyword evidence="4" id="KW-0808">Transferase</keyword>
<reference evidence="5 6" key="1">
    <citation type="submission" date="2018-09" db="EMBL/GenBank/DDBJ databases">
        <title>Micromonospora sp. nov. MS1-9, isolated from a root of Musa sp.</title>
        <authorList>
            <person name="Kuncharoen N."/>
            <person name="Kudo T."/>
            <person name="Ohkuma M."/>
            <person name="Yuki M."/>
            <person name="Tanasupawat S."/>
        </authorList>
    </citation>
    <scope>NUCLEOTIDE SEQUENCE [LARGE SCALE GENOMIC DNA]</scope>
    <source>
        <strain evidence="4 6">MS1-9</strain>
        <strain evidence="3 5">NGC1-4</strain>
    </source>
</reference>
<dbReference type="SUPFAM" id="SSF55729">
    <property type="entry name" value="Acyl-CoA N-acyltransferases (Nat)"/>
    <property type="match status" value="1"/>
</dbReference>
<evidence type="ECO:0000313" key="3">
    <source>
        <dbReference type="EMBL" id="RKN14920.1"/>
    </source>
</evidence>
<evidence type="ECO:0000259" key="2">
    <source>
        <dbReference type="Pfam" id="PF13302"/>
    </source>
</evidence>
<feature type="region of interest" description="Disordered" evidence="1">
    <location>
        <begin position="1"/>
        <end position="22"/>
    </location>
</feature>
<dbReference type="RefSeq" id="WP_120682552.1">
    <property type="nucleotide sequence ID" value="NZ_RAZS01000012.1"/>
</dbReference>